<evidence type="ECO:0008006" key="3">
    <source>
        <dbReference type="Google" id="ProtNLM"/>
    </source>
</evidence>
<dbReference type="Pfam" id="PF05742">
    <property type="entry name" value="TANGO2"/>
    <property type="match status" value="1"/>
</dbReference>
<dbReference type="EMBL" id="BMXB01000001">
    <property type="protein sequence ID" value="GHA27441.1"/>
    <property type="molecule type" value="Genomic_DNA"/>
</dbReference>
<dbReference type="AlphaFoldDB" id="A0A918S8N4"/>
<dbReference type="PANTHER" id="PTHR17985:SF8">
    <property type="entry name" value="TRANSPORT AND GOLGI ORGANIZATION PROTEIN 2 HOMOLOG"/>
    <property type="match status" value="1"/>
</dbReference>
<reference evidence="1" key="2">
    <citation type="submission" date="2020-09" db="EMBL/GenBank/DDBJ databases">
        <authorList>
            <person name="Sun Q."/>
            <person name="Kim S."/>
        </authorList>
    </citation>
    <scope>NUCLEOTIDE SEQUENCE</scope>
    <source>
        <strain evidence="1">KCTC 12719</strain>
    </source>
</reference>
<reference evidence="1" key="1">
    <citation type="journal article" date="2014" name="Int. J. Syst. Evol. Microbiol.">
        <title>Complete genome sequence of Corynebacterium casei LMG S-19264T (=DSM 44701T), isolated from a smear-ripened cheese.</title>
        <authorList>
            <consortium name="US DOE Joint Genome Institute (JGI-PGF)"/>
            <person name="Walter F."/>
            <person name="Albersmeier A."/>
            <person name="Kalinowski J."/>
            <person name="Ruckert C."/>
        </authorList>
    </citation>
    <scope>NUCLEOTIDE SEQUENCE</scope>
    <source>
        <strain evidence="1">KCTC 12719</strain>
    </source>
</reference>
<evidence type="ECO:0000313" key="2">
    <source>
        <dbReference type="Proteomes" id="UP000610456"/>
    </source>
</evidence>
<gene>
    <name evidence="1" type="ORF">GCM10007103_06030</name>
</gene>
<dbReference type="InterPro" id="IPR008551">
    <property type="entry name" value="TANGO2"/>
</dbReference>
<name>A0A918S8N4_9FLAO</name>
<keyword evidence="2" id="KW-1185">Reference proteome</keyword>
<evidence type="ECO:0000313" key="1">
    <source>
        <dbReference type="EMBL" id="GHA27441.1"/>
    </source>
</evidence>
<dbReference type="Proteomes" id="UP000610456">
    <property type="component" value="Unassembled WGS sequence"/>
</dbReference>
<proteinExistence type="predicted"/>
<accession>A0A918S8N4</accession>
<organism evidence="1 2">
    <name type="scientific">Salinimicrobium marinum</name>
    <dbReference type="NCBI Taxonomy" id="680283"/>
    <lineage>
        <taxon>Bacteria</taxon>
        <taxon>Pseudomonadati</taxon>
        <taxon>Bacteroidota</taxon>
        <taxon>Flavobacteriia</taxon>
        <taxon>Flavobacteriales</taxon>
        <taxon>Flavobacteriaceae</taxon>
        <taxon>Salinimicrobium</taxon>
    </lineage>
</organism>
<sequence length="238" mass="27031">MCTITFVPTSAASKEFILTSNRDEAVDRKTLVPNTYYENGTALLFPRDALAGGTWIGLSEKKRVVCLMNGGFEKHLRKPSYAKSRGVVVKNLLAAGDLLPAFESEDLEETEPFTCIVVEWKKSLDLYQLVWGGSERHIQKLPLKNHIWASSFLYTPETRLERQQHFKTFSSGNNLTQEKIMNFHSSEDAEGGKGLIIDKGILKTCSITQVERTSEEVKMIYKDLLREGTPVFETKKYW</sequence>
<protein>
    <recommendedName>
        <fullName evidence="3">Transport and Golgi organisation 2</fullName>
    </recommendedName>
</protein>
<dbReference type="PANTHER" id="PTHR17985">
    <property type="entry name" value="SER/THR-RICH PROTEIN T10 IN DGCR REGION"/>
    <property type="match status" value="1"/>
</dbReference>
<dbReference type="RefSeq" id="WP_189603209.1">
    <property type="nucleotide sequence ID" value="NZ_BMXB01000001.1"/>
</dbReference>
<comment type="caution">
    <text evidence="1">The sequence shown here is derived from an EMBL/GenBank/DDBJ whole genome shotgun (WGS) entry which is preliminary data.</text>
</comment>